<sequence length="344" mass="36824">MHGRRRGTVEMNPVERVQRAVRWVDTWQQRHRPAAFVFAVFKKFGDDQAGNLVSLLTYNAFLATFPLLLVLVTITGIVLRNHAGLQRQVVNSAFSEFPIVGGQLHEQLGVTAFQGTGLALTVGIVGAVWGARGFANAVQNTLNTLWAIPKVDRPGFPGNLLRSIGLLAVLAFTVAVPICAAALTAAGSRVGLSGLPAQLLVLVVSSLLDGALFLGVFRLATAAQVSTRALIPGAFVAGVAWQLLLNLAGVLLSHTVRHAEAIAGLFGIVLGLLSWFALQATITVYAIEADVVRALKLWPRSLTQPPLTRADKSYLTAVTGAEARRPEQRIDVEFTPPDRPAPEK</sequence>
<name>A0A386ZC93_9NOCA</name>
<evidence type="ECO:0000313" key="8">
    <source>
        <dbReference type="EMBL" id="AYF74927.1"/>
    </source>
</evidence>
<evidence type="ECO:0000256" key="1">
    <source>
        <dbReference type="ARBA" id="ARBA00004651"/>
    </source>
</evidence>
<proteinExistence type="predicted"/>
<evidence type="ECO:0000256" key="6">
    <source>
        <dbReference type="SAM" id="MobiDB-lite"/>
    </source>
</evidence>
<feature type="transmembrane region" description="Helical" evidence="7">
    <location>
        <begin position="60"/>
        <end position="79"/>
    </location>
</feature>
<keyword evidence="2" id="KW-1003">Cell membrane</keyword>
<dbReference type="KEGG" id="nyu:D7D52_14890"/>
<comment type="subcellular location">
    <subcellularLocation>
        <location evidence="1">Cell membrane</location>
        <topology evidence="1">Multi-pass membrane protein</topology>
    </subcellularLocation>
</comment>
<keyword evidence="5 7" id="KW-0472">Membrane</keyword>
<dbReference type="EMBL" id="CP032568">
    <property type="protein sequence ID" value="AYF74927.1"/>
    <property type="molecule type" value="Genomic_DNA"/>
</dbReference>
<dbReference type="InterPro" id="IPR017039">
    <property type="entry name" value="Virul_fac_BrkB"/>
</dbReference>
<reference evidence="8 9" key="1">
    <citation type="submission" date="2018-09" db="EMBL/GenBank/DDBJ databases">
        <title>Nocardia yunnanensis sp. nov., an actinomycete isolated from a soil sample.</title>
        <authorList>
            <person name="Zhang J."/>
        </authorList>
    </citation>
    <scope>NUCLEOTIDE SEQUENCE [LARGE SCALE GENOMIC DNA]</scope>
    <source>
        <strain evidence="8 9">CFHS0054</strain>
    </source>
</reference>
<organism evidence="8 9">
    <name type="scientific">Nocardia yunnanensis</name>
    <dbReference type="NCBI Taxonomy" id="2382165"/>
    <lineage>
        <taxon>Bacteria</taxon>
        <taxon>Bacillati</taxon>
        <taxon>Actinomycetota</taxon>
        <taxon>Actinomycetes</taxon>
        <taxon>Mycobacteriales</taxon>
        <taxon>Nocardiaceae</taxon>
        <taxon>Nocardia</taxon>
    </lineage>
</organism>
<feature type="compositionally biased region" description="Basic and acidic residues" evidence="6">
    <location>
        <begin position="322"/>
        <end position="332"/>
    </location>
</feature>
<dbReference type="PANTHER" id="PTHR30213">
    <property type="entry name" value="INNER MEMBRANE PROTEIN YHJD"/>
    <property type="match status" value="1"/>
</dbReference>
<evidence type="ECO:0000256" key="2">
    <source>
        <dbReference type="ARBA" id="ARBA00022475"/>
    </source>
</evidence>
<dbReference type="Pfam" id="PF03631">
    <property type="entry name" value="Virul_fac_BrkB"/>
    <property type="match status" value="1"/>
</dbReference>
<evidence type="ECO:0000256" key="7">
    <source>
        <dbReference type="SAM" id="Phobius"/>
    </source>
</evidence>
<dbReference type="AlphaFoldDB" id="A0A386ZC93"/>
<gene>
    <name evidence="8" type="ORF">D7D52_14890</name>
</gene>
<evidence type="ECO:0000256" key="3">
    <source>
        <dbReference type="ARBA" id="ARBA00022692"/>
    </source>
</evidence>
<dbReference type="GO" id="GO:0005886">
    <property type="term" value="C:plasma membrane"/>
    <property type="evidence" value="ECO:0007669"/>
    <property type="project" value="UniProtKB-SubCell"/>
</dbReference>
<dbReference type="PANTHER" id="PTHR30213:SF1">
    <property type="entry name" value="INNER MEMBRANE PROTEIN YHJD"/>
    <property type="match status" value="1"/>
</dbReference>
<feature type="transmembrane region" description="Helical" evidence="7">
    <location>
        <begin position="195"/>
        <end position="217"/>
    </location>
</feature>
<evidence type="ECO:0000313" key="9">
    <source>
        <dbReference type="Proteomes" id="UP000267164"/>
    </source>
</evidence>
<feature type="transmembrane region" description="Helical" evidence="7">
    <location>
        <begin position="261"/>
        <end position="287"/>
    </location>
</feature>
<dbReference type="Proteomes" id="UP000267164">
    <property type="component" value="Chromosome"/>
</dbReference>
<keyword evidence="9" id="KW-1185">Reference proteome</keyword>
<protein>
    <submittedName>
        <fullName evidence="8">YihY/virulence factor BrkB family protein</fullName>
    </submittedName>
</protein>
<feature type="region of interest" description="Disordered" evidence="6">
    <location>
        <begin position="320"/>
        <end position="344"/>
    </location>
</feature>
<evidence type="ECO:0000256" key="4">
    <source>
        <dbReference type="ARBA" id="ARBA00022989"/>
    </source>
</evidence>
<dbReference type="OrthoDB" id="3349406at2"/>
<feature type="transmembrane region" description="Helical" evidence="7">
    <location>
        <begin position="229"/>
        <end position="249"/>
    </location>
</feature>
<accession>A0A386ZC93</accession>
<feature type="transmembrane region" description="Helical" evidence="7">
    <location>
        <begin position="160"/>
        <end position="183"/>
    </location>
</feature>
<evidence type="ECO:0000256" key="5">
    <source>
        <dbReference type="ARBA" id="ARBA00023136"/>
    </source>
</evidence>
<keyword evidence="4 7" id="KW-1133">Transmembrane helix</keyword>
<keyword evidence="3 7" id="KW-0812">Transmembrane</keyword>